<accession>A0A438HMT4</accession>
<organism evidence="2 3">
    <name type="scientific">Vitis vinifera</name>
    <name type="common">Grape</name>
    <dbReference type="NCBI Taxonomy" id="29760"/>
    <lineage>
        <taxon>Eukaryota</taxon>
        <taxon>Viridiplantae</taxon>
        <taxon>Streptophyta</taxon>
        <taxon>Embryophyta</taxon>
        <taxon>Tracheophyta</taxon>
        <taxon>Spermatophyta</taxon>
        <taxon>Magnoliopsida</taxon>
        <taxon>eudicotyledons</taxon>
        <taxon>Gunneridae</taxon>
        <taxon>Pentapetalae</taxon>
        <taxon>rosids</taxon>
        <taxon>Vitales</taxon>
        <taxon>Vitaceae</taxon>
        <taxon>Viteae</taxon>
        <taxon>Vitis</taxon>
    </lineage>
</organism>
<protein>
    <recommendedName>
        <fullName evidence="1">Putative plant transposon protein domain-containing protein</fullName>
    </recommendedName>
</protein>
<evidence type="ECO:0000259" key="1">
    <source>
        <dbReference type="Pfam" id="PF20167"/>
    </source>
</evidence>
<reference evidence="2 3" key="1">
    <citation type="journal article" date="2018" name="PLoS Genet.">
        <title>Population sequencing reveals clonal diversity and ancestral inbreeding in the grapevine cultivar Chardonnay.</title>
        <authorList>
            <person name="Roach M.J."/>
            <person name="Johnson D.L."/>
            <person name="Bohlmann J."/>
            <person name="van Vuuren H.J."/>
            <person name="Jones S.J."/>
            <person name="Pretorius I.S."/>
            <person name="Schmidt S.A."/>
            <person name="Borneman A.R."/>
        </authorList>
    </citation>
    <scope>NUCLEOTIDE SEQUENCE [LARGE SCALE GENOMIC DNA]</scope>
    <source>
        <strain evidence="3">cv. Chardonnay</strain>
        <tissue evidence="2">Leaf</tissue>
    </source>
</reference>
<feature type="domain" description="Putative plant transposon protein" evidence="1">
    <location>
        <begin position="173"/>
        <end position="289"/>
    </location>
</feature>
<dbReference type="EMBL" id="QGNW01000200">
    <property type="protein sequence ID" value="RVW85800.1"/>
    <property type="molecule type" value="Genomic_DNA"/>
</dbReference>
<comment type="caution">
    <text evidence="2">The sequence shown here is derived from an EMBL/GenBank/DDBJ whole genome shotgun (WGS) entry which is preliminary data.</text>
</comment>
<gene>
    <name evidence="2" type="ORF">CK203_055425</name>
</gene>
<sequence>MHSEFEMSMMGELNFFLGLQIKQLKEGTFINQEKYIRDLPKRFNIEESKTMKTPMSSSIKLDKDGKGPRASNLGRLLLCPHVIASFSTFPMHLGFQVCVLLSLLASSSLFRSFSWLLRERRLPLGHKASALLSRLSLLRRRLAERQGRSINFSQLQHFGFEGLFGWMGWLPIIISTVRGVEIQLDPESICHILDIAPVGLMAMGKLSAHSLTVISQVLHHMICSILLPQGGHQDEVSYLEAFLVNSILTGRRIHVGYLMMMRMISCYESTTRVLPYGRFLTRVFKDVKVHPRVEEEAEIQEMEGVLNPQRGFKHRKPEIDIPPLQSEGVHFEASFPEPMMSELTYTVVPSSQPSFTKLPYTEPSPHQAPHAPDHAPWISTRISSLGTRMEELIVVSDTRF</sequence>
<dbReference type="Pfam" id="PF20167">
    <property type="entry name" value="Transposase_32"/>
    <property type="match status" value="1"/>
</dbReference>
<proteinExistence type="predicted"/>
<dbReference type="Proteomes" id="UP000288805">
    <property type="component" value="Unassembled WGS sequence"/>
</dbReference>
<dbReference type="InterPro" id="IPR046796">
    <property type="entry name" value="Transposase_32_dom"/>
</dbReference>
<evidence type="ECO:0000313" key="3">
    <source>
        <dbReference type="Proteomes" id="UP000288805"/>
    </source>
</evidence>
<evidence type="ECO:0000313" key="2">
    <source>
        <dbReference type="EMBL" id="RVW85800.1"/>
    </source>
</evidence>
<name>A0A438HMT4_VITVI</name>
<dbReference type="AlphaFoldDB" id="A0A438HMT4"/>